<dbReference type="Pfam" id="PF00618">
    <property type="entry name" value="RasGEF_N"/>
    <property type="match status" value="1"/>
</dbReference>
<evidence type="ECO:0000313" key="7">
    <source>
        <dbReference type="Proteomes" id="UP000232875"/>
    </source>
</evidence>
<evidence type="ECO:0000259" key="4">
    <source>
        <dbReference type="PROSITE" id="PS50212"/>
    </source>
</evidence>
<dbReference type="PROSITE" id="PS50238">
    <property type="entry name" value="RHOGAP"/>
    <property type="match status" value="1"/>
</dbReference>
<dbReference type="PANTHER" id="PTHR14130:SF14">
    <property type="entry name" value="RHO GTPASE-ACTIVATING PROTEIN 92B"/>
    <property type="match status" value="1"/>
</dbReference>
<feature type="domain" description="Rho-GAP" evidence="5">
    <location>
        <begin position="1461"/>
        <end position="1653"/>
    </location>
</feature>
<reference evidence="6 7" key="1">
    <citation type="submission" date="2017-10" db="EMBL/GenBank/DDBJ databases">
        <title>A novel species of cold-tolerant Malassezia isolated from bats.</title>
        <authorList>
            <person name="Lorch J.M."/>
            <person name="Palmer J.M."/>
            <person name="Vanderwolf K.J."/>
            <person name="Schmidt K.Z."/>
            <person name="Verant M.L."/>
            <person name="Weller T.J."/>
            <person name="Blehert D.S."/>
        </authorList>
    </citation>
    <scope>NUCLEOTIDE SEQUENCE [LARGE SCALE GENOMIC DNA]</scope>
    <source>
        <strain evidence="6 7">NWHC:44797-103</strain>
    </source>
</reference>
<sequence>MTYRISGPLGNDDNAQFTPPRVLRTRTSELSRALESQRKSGPRTASESLARMTSHRAPARSSVDLGVQSPSIQSTPSTQKQSAFFGRLASRLGRPQPSLEVQSAMCGFLKKSTGVMSLAWWSDALPTAKNAQRAEPGRGWRPFKVFLSDGKLYFFKVPTAMIPEVRNTFLIRASVWTTPGQEEEPLAENASEPDSPSLVEQTSALSVTDTSAQGDARDAPPTTEWESPIKHPDLRLVENPPKRWVARIRHGTPHALAHELVFGTQHTMEQNPARDAAPDEDTSETTFLHMVFYSLGTSAVPWHTFLQLLRAQLQLASKLRLLHTELGCVHRVRVFLDLMLWKRPLLESGHEPHVFEALEHLASDIAHVEPDAYVPILRQIRTWRDACAAGDACAPTNWLVHVGHPDARVLHRMDLQDLHTTWSAAELLRCEPLEIAQQIQCFHADRLTAFFNAPVTAYRLSSTVSESLLRSFRFDASRPHWLTHVILRQLLVDEAPERQSGADASPAGRAAIFQRWAAIAVCLYELHDFAGWAAVSAVLCSRPVAAMESMWRVMPSATREQVAQYAEHLEALGWLEGAISLVTPKFSASDAAQSSAIPFMGNAGLLHAAHPNPLVHDRRHKTKVVRIAQQEPEFNRVRALAQHLTSVYAAGTAAPAAVPVAEYQCLFQRLTQHEYPLHTSISDYMGSAMATEHAAPDIGAQADHQQHWSAKANADAGLAIVAPTPFPTLLPGQPSLRALPSLPLGVCTMPRAFASVQLWSVRNDTAKDIWMGNALAFRPIAIPKNASVRGAPSAVAAVDQFRVEVRAGTVEHLIDLLVLGASPFVVRQPVSSDAAEYRFLHLALEQVAYRDAFLLCHAQWVSSAVLFDALKLRWDAAEEASRELAFYTRTHVPNQLPSWKPVPDAAYAQEPVHWDTVKRIRLGVLHVLQRWMELHYSKWITDLVLFETVHTFLKSAQAASSAPAMPAVATAIDGALAKLPSLVRETSASYGADVQVFEALHPQETTPRLFDWASQGAEELVSYLESILAPSFAALTEHDLATTARALSTIDGADWIKEAHALGADSPSAFFELLASIASPGGERLFATLPAAVRELCEIHTTIAAWIEAQLCEPRIGLERRATRIGIVLDAALISRTRMACAMQRQQADGSGVRDQLPASFVDKQSQAHLAAWDQVTTYRSAASWDTLLTCPYPGVVAMTATITPDIGWCLQWLCHTMLTMPIAYDDEALLLHFARYWTVMEIVRDTLQQQCAEAKSVRARSVARVRYRWLRESLAKAVWKEQTVQEDAALESTFRSTNNTLFFQSLNATREQKVQELHTLATKQLMAPASLAVPTKHMLSPASVHSALLDMSDDGQTAEEQVRDALLAAVPMNKAATVFSCSGAALSVWPYARHPFVFQLVLPNGTKCVLKVPNYDEFCQWIAQLQSLPNVRMEAFDAGEYAANVSEHIGRTNAKVLFKVSLRDLHAREGGHAVPYAMERVLKEVETRGLHENGIYRISGVRTAVDALQTALDSERRNTFPIHRADVHALASVVKLWLRELPDPLVPYAFYQRLIDTEQLENQELRVGAMRRLIRVFPKSHYLALERIMQHLATVARASKVNLMAPHNIGLVFGSTVFRPPPAAGSVSEAFHNLGKAAHLVKIMVVMHRHIFQTSASDAPAT</sequence>
<gene>
    <name evidence="6" type="primary">BEM2</name>
    <name evidence="6" type="ORF">MVES_000806</name>
</gene>
<keyword evidence="7" id="KW-1185">Reference proteome</keyword>
<dbReference type="GO" id="GO:0035020">
    <property type="term" value="P:regulation of Rac protein signal transduction"/>
    <property type="evidence" value="ECO:0007669"/>
    <property type="project" value="TreeGrafter"/>
</dbReference>
<dbReference type="InterPro" id="IPR000198">
    <property type="entry name" value="RhoGAP_dom"/>
</dbReference>
<dbReference type="OrthoDB" id="79452at2759"/>
<feature type="compositionally biased region" description="Low complexity" evidence="3">
    <location>
        <begin position="68"/>
        <end position="81"/>
    </location>
</feature>
<feature type="region of interest" description="Disordered" evidence="3">
    <location>
        <begin position="1"/>
        <end position="81"/>
    </location>
</feature>
<keyword evidence="2" id="KW-0344">Guanine-nucleotide releasing factor</keyword>
<dbReference type="InterPro" id="IPR008936">
    <property type="entry name" value="Rho_GTPase_activation_prot"/>
</dbReference>
<evidence type="ECO:0000313" key="6">
    <source>
        <dbReference type="EMBL" id="PKI84862.1"/>
    </source>
</evidence>
<feature type="compositionally biased region" description="Polar residues" evidence="3">
    <location>
        <begin position="192"/>
        <end position="213"/>
    </location>
</feature>
<dbReference type="EMBL" id="KZ454988">
    <property type="protein sequence ID" value="PKI84862.1"/>
    <property type="molecule type" value="Genomic_DNA"/>
</dbReference>
<evidence type="ECO:0000256" key="2">
    <source>
        <dbReference type="PROSITE-ProRule" id="PRU00135"/>
    </source>
</evidence>
<dbReference type="Pfam" id="PF00617">
    <property type="entry name" value="RasGEF"/>
    <property type="match status" value="1"/>
</dbReference>
<dbReference type="GO" id="GO:0005085">
    <property type="term" value="F:guanyl-nucleotide exchange factor activity"/>
    <property type="evidence" value="ECO:0007669"/>
    <property type="project" value="UniProtKB-KW"/>
</dbReference>
<dbReference type="InterPro" id="IPR001895">
    <property type="entry name" value="RASGEF_cat_dom"/>
</dbReference>
<organism evidence="6 7">
    <name type="scientific">Malassezia vespertilionis</name>
    <dbReference type="NCBI Taxonomy" id="2020962"/>
    <lineage>
        <taxon>Eukaryota</taxon>
        <taxon>Fungi</taxon>
        <taxon>Dikarya</taxon>
        <taxon>Basidiomycota</taxon>
        <taxon>Ustilaginomycotina</taxon>
        <taxon>Malasseziomycetes</taxon>
        <taxon>Malasseziales</taxon>
        <taxon>Malasseziaceae</taxon>
        <taxon>Malassezia</taxon>
    </lineage>
</organism>
<protein>
    <submittedName>
        <fullName evidence="6">Bem2p</fullName>
    </submittedName>
</protein>
<dbReference type="InterPro" id="IPR023578">
    <property type="entry name" value="Ras_GEF_dom_sf"/>
</dbReference>
<dbReference type="InterPro" id="IPR036964">
    <property type="entry name" value="RASGEF_cat_dom_sf"/>
</dbReference>
<evidence type="ECO:0000256" key="1">
    <source>
        <dbReference type="ARBA" id="ARBA00022468"/>
    </source>
</evidence>
<dbReference type="GO" id="GO:0005096">
    <property type="term" value="F:GTPase activator activity"/>
    <property type="evidence" value="ECO:0007669"/>
    <property type="project" value="UniProtKB-KW"/>
</dbReference>
<name>A0A2N1JEA1_9BASI</name>
<feature type="region of interest" description="Disordered" evidence="3">
    <location>
        <begin position="181"/>
        <end position="231"/>
    </location>
</feature>
<dbReference type="PROSITE" id="PS50212">
    <property type="entry name" value="RASGEF_NTER"/>
    <property type="match status" value="1"/>
</dbReference>
<dbReference type="SUPFAM" id="SSF48350">
    <property type="entry name" value="GTPase activation domain, GAP"/>
    <property type="match status" value="1"/>
</dbReference>
<evidence type="ECO:0000259" key="5">
    <source>
        <dbReference type="PROSITE" id="PS50238"/>
    </source>
</evidence>
<dbReference type="Pfam" id="PF00620">
    <property type="entry name" value="RhoGAP"/>
    <property type="match status" value="1"/>
</dbReference>
<dbReference type="STRING" id="2020962.A0A2N1JEA1"/>
<dbReference type="PANTHER" id="PTHR14130">
    <property type="entry name" value="3BP-1 RELATED RHOGAP"/>
    <property type="match status" value="1"/>
</dbReference>
<accession>A0A2N1JEA1</accession>
<dbReference type="GO" id="GO:0007264">
    <property type="term" value="P:small GTPase-mediated signal transduction"/>
    <property type="evidence" value="ECO:0007669"/>
    <property type="project" value="InterPro"/>
</dbReference>
<feature type="domain" description="N-terminal Ras-GEF" evidence="4">
    <location>
        <begin position="801"/>
        <end position="980"/>
    </location>
</feature>
<dbReference type="Gene3D" id="1.10.555.10">
    <property type="entry name" value="Rho GTPase activation protein"/>
    <property type="match status" value="1"/>
</dbReference>
<proteinExistence type="predicted"/>
<keyword evidence="1" id="KW-0343">GTPase activation</keyword>
<dbReference type="SMART" id="SM00324">
    <property type="entry name" value="RhoGAP"/>
    <property type="match status" value="1"/>
</dbReference>
<dbReference type="Gene3D" id="1.10.840.10">
    <property type="entry name" value="Ras guanine-nucleotide exchange factors catalytic domain"/>
    <property type="match status" value="1"/>
</dbReference>
<dbReference type="InterPro" id="IPR000651">
    <property type="entry name" value="Ras-like_Gua-exchang_fac_N"/>
</dbReference>
<dbReference type="Proteomes" id="UP000232875">
    <property type="component" value="Unassembled WGS sequence"/>
</dbReference>
<dbReference type="SUPFAM" id="SSF48366">
    <property type="entry name" value="Ras GEF"/>
    <property type="match status" value="2"/>
</dbReference>
<dbReference type="InterPro" id="IPR047165">
    <property type="entry name" value="RHG17/44/SH3BP1-like"/>
</dbReference>
<evidence type="ECO:0000256" key="3">
    <source>
        <dbReference type="SAM" id="MobiDB-lite"/>
    </source>
</evidence>
<dbReference type="Gene3D" id="1.20.870.10">
    <property type="entry name" value="Son of sevenless (SoS) protein Chain: S domain 1"/>
    <property type="match status" value="1"/>
</dbReference>
<dbReference type="GO" id="GO:0032956">
    <property type="term" value="P:regulation of actin cytoskeleton organization"/>
    <property type="evidence" value="ECO:0007669"/>
    <property type="project" value="TreeGrafter"/>
</dbReference>
<dbReference type="CDD" id="cd00159">
    <property type="entry name" value="RhoGAP"/>
    <property type="match status" value="1"/>
</dbReference>